<sequence>MFGFAYWMLKPSSDQEMQKYLIYFDESVLGLNLNAPVKYRGINVGKVVKLRINPKNTEQVEVTVDILKSTPIKENTVAKLTAQGITGLTYINLTQGKNDAPPLKAKEGEAYPVIKTVPSFFEHLENSLGDVSSQLSATLYKTQKLLNDENQQQMALLLQRTASVMDKFDRILDEKTIVHFQKSMSNLDHITYKIDNSVLPNVEKFVDQSVAWEHKINNSFESIQETYLRMDKTMKNMGVSFSKAQIGFDTMSHNVNNTMLESQNVMIDLQNTLDDFRHNPSAVLYKKTEPKPAPGER</sequence>
<organism evidence="2 3">
    <name type="scientific">Sulfurimonas paralvinellae</name>
    <dbReference type="NCBI Taxonomy" id="317658"/>
    <lineage>
        <taxon>Bacteria</taxon>
        <taxon>Pseudomonadati</taxon>
        <taxon>Campylobacterota</taxon>
        <taxon>Epsilonproteobacteria</taxon>
        <taxon>Campylobacterales</taxon>
        <taxon>Sulfurimonadaceae</taxon>
        <taxon>Sulfurimonas</taxon>
    </lineage>
</organism>
<name>A0A7M1BAF7_9BACT</name>
<dbReference type="Pfam" id="PF02470">
    <property type="entry name" value="MlaD"/>
    <property type="match status" value="1"/>
</dbReference>
<evidence type="ECO:0000259" key="1">
    <source>
        <dbReference type="Pfam" id="PF02470"/>
    </source>
</evidence>
<dbReference type="Proteomes" id="UP000593580">
    <property type="component" value="Chromosome"/>
</dbReference>
<feature type="domain" description="Mce/MlaD" evidence="1">
    <location>
        <begin position="19"/>
        <end position="96"/>
    </location>
</feature>
<reference evidence="2 3" key="1">
    <citation type="submission" date="2019-07" db="EMBL/GenBank/DDBJ databases">
        <title>Sulfurimonas paralvinellae sp. nov., a novel mesophilic, hydrogen- and sulfur-oxidizing chemolithoautotroph within the Epsilonproteo- bacteria isolated from a deep-sea hydrothermal vent polychaete nest, reclassification of Thiomicrospira denitrificans as Sulfurimonas denitrificans comb. nov. and emended description of the genus Sulfurimonas.</title>
        <authorList>
            <person name="Wang S."/>
            <person name="Jiang L."/>
            <person name="Shao Z."/>
        </authorList>
    </citation>
    <scope>NUCLEOTIDE SEQUENCE [LARGE SCALE GENOMIC DNA]</scope>
    <source>
        <strain evidence="2 3">GO25</strain>
    </source>
</reference>
<dbReference type="AlphaFoldDB" id="A0A7M1BAF7"/>
<proteinExistence type="predicted"/>
<accession>A0A7M1BAF7</accession>
<evidence type="ECO:0000313" key="3">
    <source>
        <dbReference type="Proteomes" id="UP000593580"/>
    </source>
</evidence>
<gene>
    <name evidence="2" type="ORF">FM071_02440</name>
</gene>
<keyword evidence="3" id="KW-1185">Reference proteome</keyword>
<dbReference type="EMBL" id="CP041406">
    <property type="protein sequence ID" value="QOP46693.1"/>
    <property type="molecule type" value="Genomic_DNA"/>
</dbReference>
<dbReference type="InterPro" id="IPR003399">
    <property type="entry name" value="Mce/MlaD"/>
</dbReference>
<dbReference type="KEGG" id="spal:FM071_02440"/>
<dbReference type="PANTHER" id="PTHR36698:SF2">
    <property type="entry name" value="MCE_MLAD DOMAIN-CONTAINING PROTEIN"/>
    <property type="match status" value="1"/>
</dbReference>
<evidence type="ECO:0000313" key="2">
    <source>
        <dbReference type="EMBL" id="QOP46693.1"/>
    </source>
</evidence>
<dbReference type="PANTHER" id="PTHR36698">
    <property type="entry name" value="BLL5892 PROTEIN"/>
    <property type="match status" value="1"/>
</dbReference>
<protein>
    <submittedName>
        <fullName evidence="2">MCE family protein</fullName>
    </submittedName>
</protein>